<keyword evidence="1 3" id="KW-0853">WD repeat</keyword>
<evidence type="ECO:0000313" key="5">
    <source>
        <dbReference type="EMBL" id="KAL0408635.1"/>
    </source>
</evidence>
<dbReference type="SUPFAM" id="SSF50978">
    <property type="entry name" value="WD40 repeat-like"/>
    <property type="match status" value="1"/>
</dbReference>
<gene>
    <name evidence="5" type="ORF">Sradi_1797900</name>
</gene>
<dbReference type="InterPro" id="IPR015943">
    <property type="entry name" value="WD40/YVTN_repeat-like_dom_sf"/>
</dbReference>
<feature type="repeat" description="WD" evidence="3">
    <location>
        <begin position="320"/>
        <end position="349"/>
    </location>
</feature>
<dbReference type="PANTHER" id="PTHR22844">
    <property type="entry name" value="F-BOX AND WD40 DOMAIN PROTEIN"/>
    <property type="match status" value="1"/>
</dbReference>
<dbReference type="CDD" id="cd00200">
    <property type="entry name" value="WD40"/>
    <property type="match status" value="1"/>
</dbReference>
<dbReference type="InterPro" id="IPR020472">
    <property type="entry name" value="WD40_PAC1"/>
</dbReference>
<organism evidence="5">
    <name type="scientific">Sesamum radiatum</name>
    <name type="common">Black benniseed</name>
    <dbReference type="NCBI Taxonomy" id="300843"/>
    <lineage>
        <taxon>Eukaryota</taxon>
        <taxon>Viridiplantae</taxon>
        <taxon>Streptophyta</taxon>
        <taxon>Embryophyta</taxon>
        <taxon>Tracheophyta</taxon>
        <taxon>Spermatophyta</taxon>
        <taxon>Magnoliopsida</taxon>
        <taxon>eudicotyledons</taxon>
        <taxon>Gunneridae</taxon>
        <taxon>Pentapetalae</taxon>
        <taxon>asterids</taxon>
        <taxon>lamiids</taxon>
        <taxon>Lamiales</taxon>
        <taxon>Pedaliaceae</taxon>
        <taxon>Sesamum</taxon>
    </lineage>
</organism>
<feature type="region of interest" description="Disordered" evidence="4">
    <location>
        <begin position="16"/>
        <end position="53"/>
    </location>
</feature>
<name>A0AAW2TUR0_SESRA</name>
<dbReference type="Gene3D" id="2.130.10.10">
    <property type="entry name" value="YVTN repeat-like/Quinoprotein amine dehydrogenase"/>
    <property type="match status" value="2"/>
</dbReference>
<feature type="repeat" description="WD" evidence="3">
    <location>
        <begin position="229"/>
        <end position="269"/>
    </location>
</feature>
<dbReference type="InterPro" id="IPR036322">
    <property type="entry name" value="WD40_repeat_dom_sf"/>
</dbReference>
<dbReference type="PROSITE" id="PS50082">
    <property type="entry name" value="WD_REPEATS_2"/>
    <property type="match status" value="5"/>
</dbReference>
<evidence type="ECO:0000256" key="1">
    <source>
        <dbReference type="ARBA" id="ARBA00022574"/>
    </source>
</evidence>
<feature type="repeat" description="WD" evidence="3">
    <location>
        <begin position="186"/>
        <end position="227"/>
    </location>
</feature>
<evidence type="ECO:0000256" key="2">
    <source>
        <dbReference type="ARBA" id="ARBA00022737"/>
    </source>
</evidence>
<feature type="repeat" description="WD" evidence="3">
    <location>
        <begin position="71"/>
        <end position="110"/>
    </location>
</feature>
<dbReference type="AlphaFoldDB" id="A0AAW2TUR0"/>
<comment type="caution">
    <text evidence="5">The sequence shown here is derived from an EMBL/GenBank/DDBJ whole genome shotgun (WGS) entry which is preliminary data.</text>
</comment>
<dbReference type="Pfam" id="PF00400">
    <property type="entry name" value="WD40"/>
    <property type="match status" value="6"/>
</dbReference>
<evidence type="ECO:0000256" key="3">
    <source>
        <dbReference type="PROSITE-ProRule" id="PRU00221"/>
    </source>
</evidence>
<dbReference type="InterPro" id="IPR001680">
    <property type="entry name" value="WD40_rpt"/>
</dbReference>
<reference evidence="5" key="2">
    <citation type="journal article" date="2024" name="Plant">
        <title>Genomic evolution and insights into agronomic trait innovations of Sesamum species.</title>
        <authorList>
            <person name="Miao H."/>
            <person name="Wang L."/>
            <person name="Qu L."/>
            <person name="Liu H."/>
            <person name="Sun Y."/>
            <person name="Le M."/>
            <person name="Wang Q."/>
            <person name="Wei S."/>
            <person name="Zheng Y."/>
            <person name="Lin W."/>
            <person name="Duan Y."/>
            <person name="Cao H."/>
            <person name="Xiong S."/>
            <person name="Wang X."/>
            <person name="Wei L."/>
            <person name="Li C."/>
            <person name="Ma Q."/>
            <person name="Ju M."/>
            <person name="Zhao R."/>
            <person name="Li G."/>
            <person name="Mu C."/>
            <person name="Tian Q."/>
            <person name="Mei H."/>
            <person name="Zhang T."/>
            <person name="Gao T."/>
            <person name="Zhang H."/>
        </authorList>
    </citation>
    <scope>NUCLEOTIDE SEQUENCE</scope>
    <source>
        <strain evidence="5">G02</strain>
    </source>
</reference>
<proteinExistence type="predicted"/>
<dbReference type="EMBL" id="JACGWJ010000007">
    <property type="protein sequence ID" value="KAL0408635.1"/>
    <property type="molecule type" value="Genomic_DNA"/>
</dbReference>
<keyword evidence="2" id="KW-0677">Repeat</keyword>
<dbReference type="PANTHER" id="PTHR22844:SF387">
    <property type="entry name" value="F3I6.5 PROTEIN"/>
    <property type="match status" value="1"/>
</dbReference>
<sequence length="411" mass="44991">MGRFLPCPLPCHCDKHQDSDQPQTNLHSDSSSNSSLTSQSSLPSVPSLTPHSQALDHATSAAARYHCLATLKGHSSYVFSLALAGKHLYSGGSNGEIRVWDRNPSSLSQNYIVSEGYSAVKSIVVLGDKLFTAHHDHKIRVWKIANSTPHQKYKLITTLPTVNDRCMRLFSAKNYVQVRRHKKSTWVHHVDTVSGLVLSKDGSLLYSVSWDRTLKVWRTSDFKCIESVQNAHDDAINAVVVSKDGVVYTGSADKTIKIWKKPDGAKKHSLVSTLEKHKSAVNALALSTDGSVLYSGACDRSIIVWEKDEGAAHLAVAGALRGHKKAILCLAVVSDLLCSGSADKTVRIWRKGSGRSYSCLAVFEGHRSPVKCLTAALDNNQSCNNNSGNSYLVYSGSLDFDIKVWQIFVPF</sequence>
<dbReference type="FunFam" id="2.130.10.10:FF:000775">
    <property type="entry name" value="BnaA09g28200D protein"/>
    <property type="match status" value="1"/>
</dbReference>
<dbReference type="PROSITE" id="PS50294">
    <property type="entry name" value="WD_REPEATS_REGION"/>
    <property type="match status" value="4"/>
</dbReference>
<feature type="repeat" description="WD" evidence="3">
    <location>
        <begin position="274"/>
        <end position="306"/>
    </location>
</feature>
<feature type="compositionally biased region" description="Low complexity" evidence="4">
    <location>
        <begin position="23"/>
        <end position="52"/>
    </location>
</feature>
<dbReference type="InterPro" id="IPR045182">
    <property type="entry name" value="JINGUBANG-like"/>
</dbReference>
<protein>
    <submittedName>
        <fullName evidence="5">Protein JINGUBANG</fullName>
    </submittedName>
</protein>
<dbReference type="PRINTS" id="PR00320">
    <property type="entry name" value="GPROTEINBRPT"/>
</dbReference>
<reference evidence="5" key="1">
    <citation type="submission" date="2020-06" db="EMBL/GenBank/DDBJ databases">
        <authorList>
            <person name="Li T."/>
            <person name="Hu X."/>
            <person name="Zhang T."/>
            <person name="Song X."/>
            <person name="Zhang H."/>
            <person name="Dai N."/>
            <person name="Sheng W."/>
            <person name="Hou X."/>
            <person name="Wei L."/>
        </authorList>
    </citation>
    <scope>NUCLEOTIDE SEQUENCE</scope>
    <source>
        <strain evidence="5">G02</strain>
        <tissue evidence="5">Leaf</tissue>
    </source>
</reference>
<evidence type="ECO:0000256" key="4">
    <source>
        <dbReference type="SAM" id="MobiDB-lite"/>
    </source>
</evidence>
<dbReference type="SMART" id="SM00320">
    <property type="entry name" value="WD40"/>
    <property type="match status" value="7"/>
</dbReference>
<accession>A0AAW2TUR0</accession>